<evidence type="ECO:0000259" key="1">
    <source>
        <dbReference type="Pfam" id="PF12697"/>
    </source>
</evidence>
<keyword evidence="2" id="KW-0378">Hydrolase</keyword>
<evidence type="ECO:0000313" key="3">
    <source>
        <dbReference type="Proteomes" id="UP001209535"/>
    </source>
</evidence>
<dbReference type="InterPro" id="IPR050266">
    <property type="entry name" value="AB_hydrolase_sf"/>
</dbReference>
<dbReference type="InterPro" id="IPR000073">
    <property type="entry name" value="AB_hydrolase_1"/>
</dbReference>
<dbReference type="GO" id="GO:0016787">
    <property type="term" value="F:hydrolase activity"/>
    <property type="evidence" value="ECO:0007669"/>
    <property type="project" value="UniProtKB-KW"/>
</dbReference>
<dbReference type="EMBL" id="JAOVQO010000033">
    <property type="protein sequence ID" value="MCU9850495.1"/>
    <property type="molecule type" value="Genomic_DNA"/>
</dbReference>
<protein>
    <submittedName>
        <fullName evidence="2">Alpha/beta hydrolase</fullName>
    </submittedName>
</protein>
<reference evidence="2 3" key="1">
    <citation type="submission" date="2022-10" db="EMBL/GenBank/DDBJ databases">
        <title>Defluviimonas sp. nov., isolated from ocean surface sediments.</title>
        <authorList>
            <person name="He W."/>
            <person name="Wang L."/>
            <person name="Zhang D.-F."/>
        </authorList>
    </citation>
    <scope>NUCLEOTIDE SEQUENCE [LARGE SCALE GENOMIC DNA]</scope>
    <source>
        <strain evidence="2 3">WL0024</strain>
    </source>
</reference>
<keyword evidence="3" id="KW-1185">Reference proteome</keyword>
<feature type="domain" description="AB hydrolase-1" evidence="1">
    <location>
        <begin position="18"/>
        <end position="244"/>
    </location>
</feature>
<dbReference type="Proteomes" id="UP001209535">
    <property type="component" value="Unassembled WGS sequence"/>
</dbReference>
<gene>
    <name evidence="2" type="ORF">OEZ60_21145</name>
</gene>
<dbReference type="InterPro" id="IPR029058">
    <property type="entry name" value="AB_hydrolase_fold"/>
</dbReference>
<evidence type="ECO:0000313" key="2">
    <source>
        <dbReference type="EMBL" id="MCU9850495.1"/>
    </source>
</evidence>
<dbReference type="PANTHER" id="PTHR43798">
    <property type="entry name" value="MONOACYLGLYCEROL LIPASE"/>
    <property type="match status" value="1"/>
</dbReference>
<dbReference type="PRINTS" id="PR00111">
    <property type="entry name" value="ABHYDROLASE"/>
</dbReference>
<dbReference type="Pfam" id="PF12697">
    <property type="entry name" value="Abhydrolase_6"/>
    <property type="match status" value="1"/>
</dbReference>
<sequence length="254" mass="28344">MREDMMLSWNRRGEGPDVLLVHGFLSSGLIFGPLTDHLSDDFSVTTIDLPGFGESHDIAVPPTVEEQSELVLETVKSIGLKKFSILGHSLGAMIALEISLRHRNLLEKMVLYGGCPDGFLPDRFESTESSVRKLEEKGMEAFAAGIAAEWFQRDKDDPMFSFALKAGARSNTDGAFVHLRSWDPWKARDRLGDVTTSTLVVCGDGDRSTHPDLSIEMWRKIPKAQLFIAPNAGHAFHLEMPETFNLIVERFLKE</sequence>
<comment type="caution">
    <text evidence="2">The sequence shown here is derived from an EMBL/GenBank/DDBJ whole genome shotgun (WGS) entry which is preliminary data.</text>
</comment>
<accession>A0ABT2XFS5</accession>
<organism evidence="2 3">
    <name type="scientific">Albidovulum salinarum</name>
    <dbReference type="NCBI Taxonomy" id="2984153"/>
    <lineage>
        <taxon>Bacteria</taxon>
        <taxon>Pseudomonadati</taxon>
        <taxon>Pseudomonadota</taxon>
        <taxon>Alphaproteobacteria</taxon>
        <taxon>Rhodobacterales</taxon>
        <taxon>Paracoccaceae</taxon>
        <taxon>Albidovulum</taxon>
    </lineage>
</organism>
<proteinExistence type="predicted"/>
<dbReference type="SUPFAM" id="SSF53474">
    <property type="entry name" value="alpha/beta-Hydrolases"/>
    <property type="match status" value="1"/>
</dbReference>
<dbReference type="Gene3D" id="3.40.50.1820">
    <property type="entry name" value="alpha/beta hydrolase"/>
    <property type="match status" value="1"/>
</dbReference>
<name>A0ABT2XFS5_9RHOB</name>
<dbReference type="RefSeq" id="WP_263340672.1">
    <property type="nucleotide sequence ID" value="NZ_JAOVQO010000033.1"/>
</dbReference>